<dbReference type="InterPro" id="IPR008851">
    <property type="entry name" value="TFIIF-alpha"/>
</dbReference>
<evidence type="ECO:0000313" key="9">
    <source>
        <dbReference type="EMBL" id="KAK1273278.1"/>
    </source>
</evidence>
<reference evidence="9" key="1">
    <citation type="journal article" date="2023" name="Nat. Commun.">
        <title>Diploid and tetraploid genomes of Acorus and the evolution of monocots.</title>
        <authorList>
            <person name="Ma L."/>
            <person name="Liu K.W."/>
            <person name="Li Z."/>
            <person name="Hsiao Y.Y."/>
            <person name="Qi Y."/>
            <person name="Fu T."/>
            <person name="Tang G.D."/>
            <person name="Zhang D."/>
            <person name="Sun W.H."/>
            <person name="Liu D.K."/>
            <person name="Li Y."/>
            <person name="Chen G.Z."/>
            <person name="Liu X.D."/>
            <person name="Liao X.Y."/>
            <person name="Jiang Y.T."/>
            <person name="Yu X."/>
            <person name="Hao Y."/>
            <person name="Huang J."/>
            <person name="Zhao X.W."/>
            <person name="Ke S."/>
            <person name="Chen Y.Y."/>
            <person name="Wu W.L."/>
            <person name="Hsu J.L."/>
            <person name="Lin Y.F."/>
            <person name="Huang M.D."/>
            <person name="Li C.Y."/>
            <person name="Huang L."/>
            <person name="Wang Z.W."/>
            <person name="Zhao X."/>
            <person name="Zhong W.Y."/>
            <person name="Peng D.H."/>
            <person name="Ahmad S."/>
            <person name="Lan S."/>
            <person name="Zhang J.S."/>
            <person name="Tsai W.C."/>
            <person name="Van de Peer Y."/>
            <person name="Liu Z.J."/>
        </authorList>
    </citation>
    <scope>NUCLEOTIDE SEQUENCE</scope>
    <source>
        <strain evidence="9">SCP</strain>
    </source>
</reference>
<keyword evidence="6 7" id="KW-0539">Nucleus</keyword>
<protein>
    <recommendedName>
        <fullName evidence="7">Transcription initiation factor IIF subunit alpha</fullName>
    </recommendedName>
</protein>
<evidence type="ECO:0000256" key="2">
    <source>
        <dbReference type="ARBA" id="ARBA00005249"/>
    </source>
</evidence>
<dbReference type="GO" id="GO:0016251">
    <property type="term" value="F:RNA polymerase II general transcription initiation factor activity"/>
    <property type="evidence" value="ECO:0007669"/>
    <property type="project" value="TreeGrafter"/>
</dbReference>
<feature type="compositionally biased region" description="Acidic residues" evidence="8">
    <location>
        <begin position="322"/>
        <end position="339"/>
    </location>
</feature>
<feature type="compositionally biased region" description="Low complexity" evidence="8">
    <location>
        <begin position="514"/>
        <end position="528"/>
    </location>
</feature>
<feature type="compositionally biased region" description="Pro residues" evidence="8">
    <location>
        <begin position="26"/>
        <end position="35"/>
    </location>
</feature>
<sequence>MKAAILKSQSKRRRRKTMMTMHAPPLAAPPPPPPAHASAPPSMDLVLKRSCEGCGSTKGLYGSNCKHVTLCFSCGKAMAAARSKCYACGSVISRLIRVGVPLLIFSLCGGSDSLPSVEYKVRVRSTQKMYLMGRFATGLPSFSKKKCVENKWSLHKEGFQGCQLTDSLRGKLKNEPWILEDETGQHQYKGQIEGAQSTAYYILMMHGNGKEFVAVPTGSWYNFNKIAQYKQLTLEEAEDKMRNRRKKADGYERWMMKAAANGAAAFGAVEKTEIERGEAADGNRRRKGKGDSGEDAAEKGEEDGGEEEMSKSKLGMSKKSIDDDENPADYFDLDDDDIEKGDDWEHVETFTDDDEAVSNDPLECLDLVYEPTPFRIKDDAKDEEHAEDGGAKLTAAGKELKKLLRRAGGLNELDTEKEEEDVEDEVGNSAVFAPKQKDVPKEIQSDNISSKATPSGSSRGISSASKSGKSKRKHGSDNAKTRNGASVKKAKTDNDSKPWSVLDEPASNARNRVPSNSSAPSFSNSGSTSTVCFDIEDEIRTVMVQIAPVTAKDLVAKFKSRLQSKEENICDIIQLIEVKML</sequence>
<name>A0AAV9BAR4_ACOGR</name>
<dbReference type="InterPro" id="IPR011039">
    <property type="entry name" value="TFIIF_interaction"/>
</dbReference>
<keyword evidence="4 7" id="KW-0238">DNA-binding</keyword>
<dbReference type="AlphaFoldDB" id="A0AAV9BAR4"/>
<evidence type="ECO:0000256" key="8">
    <source>
        <dbReference type="SAM" id="MobiDB-lite"/>
    </source>
</evidence>
<accession>A0AAV9BAR4</accession>
<dbReference type="GO" id="GO:0001096">
    <property type="term" value="F:TFIIF-class transcription factor complex binding"/>
    <property type="evidence" value="ECO:0007669"/>
    <property type="project" value="TreeGrafter"/>
</dbReference>
<evidence type="ECO:0000256" key="4">
    <source>
        <dbReference type="ARBA" id="ARBA00023125"/>
    </source>
</evidence>
<evidence type="ECO:0000256" key="6">
    <source>
        <dbReference type="ARBA" id="ARBA00023242"/>
    </source>
</evidence>
<feature type="region of interest" description="Disordered" evidence="8">
    <location>
        <begin position="275"/>
        <end position="339"/>
    </location>
</feature>
<organism evidence="9 10">
    <name type="scientific">Acorus gramineus</name>
    <name type="common">Dwarf sweet flag</name>
    <dbReference type="NCBI Taxonomy" id="55184"/>
    <lineage>
        <taxon>Eukaryota</taxon>
        <taxon>Viridiplantae</taxon>
        <taxon>Streptophyta</taxon>
        <taxon>Embryophyta</taxon>
        <taxon>Tracheophyta</taxon>
        <taxon>Spermatophyta</taxon>
        <taxon>Magnoliopsida</taxon>
        <taxon>Liliopsida</taxon>
        <taxon>Acoraceae</taxon>
        <taxon>Acorus</taxon>
    </lineage>
</organism>
<comment type="function">
    <text evidence="7">TFIIF is a general transcription initiation factor that binds to RNA polymerase II and helps to recruit it to the initiation complex in collaboration with TFIIB. It promotes transcription elongation.</text>
</comment>
<feature type="compositionally biased region" description="Acidic residues" evidence="8">
    <location>
        <begin position="413"/>
        <end position="426"/>
    </location>
</feature>
<feature type="region of interest" description="Disordered" evidence="8">
    <location>
        <begin position="408"/>
        <end position="528"/>
    </location>
</feature>
<feature type="compositionally biased region" description="Polar residues" evidence="8">
    <location>
        <begin position="445"/>
        <end position="454"/>
    </location>
</feature>
<dbReference type="PANTHER" id="PTHR13011:SF0">
    <property type="entry name" value="GENERAL TRANSCRIPTION FACTOR IIF SUBUNIT 1"/>
    <property type="match status" value="1"/>
</dbReference>
<comment type="similarity">
    <text evidence="2 7">Belongs to the TFIIF alpha subunit family.</text>
</comment>
<keyword evidence="3 7" id="KW-0805">Transcription regulation</keyword>
<evidence type="ECO:0000256" key="5">
    <source>
        <dbReference type="ARBA" id="ARBA00023163"/>
    </source>
</evidence>
<evidence type="ECO:0000313" key="10">
    <source>
        <dbReference type="Proteomes" id="UP001179952"/>
    </source>
</evidence>
<dbReference type="SUPFAM" id="SSF50916">
    <property type="entry name" value="Rap30/74 interaction domains"/>
    <property type="match status" value="1"/>
</dbReference>
<proteinExistence type="inferred from homology"/>
<keyword evidence="5 7" id="KW-0804">Transcription</keyword>
<feature type="region of interest" description="Disordered" evidence="8">
    <location>
        <begin position="1"/>
        <end position="40"/>
    </location>
</feature>
<dbReference type="PANTHER" id="PTHR13011">
    <property type="entry name" value="TFIIF-ALPHA"/>
    <property type="match status" value="1"/>
</dbReference>
<dbReference type="GO" id="GO:0005674">
    <property type="term" value="C:transcription factor TFIIF complex"/>
    <property type="evidence" value="ECO:0007669"/>
    <property type="project" value="TreeGrafter"/>
</dbReference>
<feature type="compositionally biased region" description="Low complexity" evidence="8">
    <location>
        <begin position="455"/>
        <end position="467"/>
    </location>
</feature>
<reference evidence="9" key="2">
    <citation type="submission" date="2023-06" db="EMBL/GenBank/DDBJ databases">
        <authorList>
            <person name="Ma L."/>
            <person name="Liu K.-W."/>
            <person name="Li Z."/>
            <person name="Hsiao Y.-Y."/>
            <person name="Qi Y."/>
            <person name="Fu T."/>
            <person name="Tang G."/>
            <person name="Zhang D."/>
            <person name="Sun W.-H."/>
            <person name="Liu D.-K."/>
            <person name="Li Y."/>
            <person name="Chen G.-Z."/>
            <person name="Liu X.-D."/>
            <person name="Liao X.-Y."/>
            <person name="Jiang Y.-T."/>
            <person name="Yu X."/>
            <person name="Hao Y."/>
            <person name="Huang J."/>
            <person name="Zhao X.-W."/>
            <person name="Ke S."/>
            <person name="Chen Y.-Y."/>
            <person name="Wu W.-L."/>
            <person name="Hsu J.-L."/>
            <person name="Lin Y.-F."/>
            <person name="Huang M.-D."/>
            <person name="Li C.-Y."/>
            <person name="Huang L."/>
            <person name="Wang Z.-W."/>
            <person name="Zhao X."/>
            <person name="Zhong W.-Y."/>
            <person name="Peng D.-H."/>
            <person name="Ahmad S."/>
            <person name="Lan S."/>
            <person name="Zhang J.-S."/>
            <person name="Tsai W.-C."/>
            <person name="Van De Peer Y."/>
            <person name="Liu Z.-J."/>
        </authorList>
    </citation>
    <scope>NUCLEOTIDE SEQUENCE</scope>
    <source>
        <strain evidence="9">SCP</strain>
        <tissue evidence="9">Leaves</tissue>
    </source>
</reference>
<feature type="compositionally biased region" description="Basic and acidic residues" evidence="8">
    <location>
        <begin position="435"/>
        <end position="444"/>
    </location>
</feature>
<dbReference type="GO" id="GO:0032968">
    <property type="term" value="P:positive regulation of transcription elongation by RNA polymerase II"/>
    <property type="evidence" value="ECO:0007669"/>
    <property type="project" value="InterPro"/>
</dbReference>
<dbReference type="GO" id="GO:0003677">
    <property type="term" value="F:DNA binding"/>
    <property type="evidence" value="ECO:0007669"/>
    <property type="project" value="UniProtKB-KW"/>
</dbReference>
<evidence type="ECO:0000256" key="1">
    <source>
        <dbReference type="ARBA" id="ARBA00004123"/>
    </source>
</evidence>
<dbReference type="EMBL" id="JAUJYN010000004">
    <property type="protein sequence ID" value="KAK1273278.1"/>
    <property type="molecule type" value="Genomic_DNA"/>
</dbReference>
<evidence type="ECO:0000256" key="7">
    <source>
        <dbReference type="RuleBase" id="RU366044"/>
    </source>
</evidence>
<gene>
    <name evidence="9" type="ORF">QJS04_geneDACA008081</name>
</gene>
<keyword evidence="10" id="KW-1185">Reference proteome</keyword>
<dbReference type="Pfam" id="PF05793">
    <property type="entry name" value="TFIIF_alpha"/>
    <property type="match status" value="1"/>
</dbReference>
<comment type="subcellular location">
    <subcellularLocation>
        <location evidence="1 7">Nucleus</location>
    </subcellularLocation>
</comment>
<dbReference type="GO" id="GO:0006367">
    <property type="term" value="P:transcription initiation at RNA polymerase II promoter"/>
    <property type="evidence" value="ECO:0007669"/>
    <property type="project" value="InterPro"/>
</dbReference>
<feature type="compositionally biased region" description="Basic and acidic residues" evidence="8">
    <location>
        <begin position="275"/>
        <end position="299"/>
    </location>
</feature>
<comment type="caution">
    <text evidence="9">The sequence shown here is derived from an EMBL/GenBank/DDBJ whole genome shotgun (WGS) entry which is preliminary data.</text>
</comment>
<dbReference type="Proteomes" id="UP001179952">
    <property type="component" value="Unassembled WGS sequence"/>
</dbReference>
<evidence type="ECO:0000256" key="3">
    <source>
        <dbReference type="ARBA" id="ARBA00023015"/>
    </source>
</evidence>